<dbReference type="AlphaFoldDB" id="A0A1I1FHJ8"/>
<dbReference type="InterPro" id="IPR055757">
    <property type="entry name" value="DUF7333"/>
</dbReference>
<protein>
    <submittedName>
        <fullName evidence="2">Uncharacterized protein</fullName>
    </submittedName>
</protein>
<name>A0A1I1FHJ8_NATHA</name>
<organism evidence="2 3">
    <name type="scientific">Natronobacterium haloterrestre</name>
    <name type="common">Halobiforma haloterrestris</name>
    <dbReference type="NCBI Taxonomy" id="148448"/>
    <lineage>
        <taxon>Archaea</taxon>
        <taxon>Methanobacteriati</taxon>
        <taxon>Methanobacteriota</taxon>
        <taxon>Stenosarchaea group</taxon>
        <taxon>Halobacteria</taxon>
        <taxon>Halobacteriales</taxon>
        <taxon>Natrialbaceae</taxon>
        <taxon>Natronobacterium</taxon>
    </lineage>
</organism>
<dbReference type="Proteomes" id="UP000199161">
    <property type="component" value="Unassembled WGS sequence"/>
</dbReference>
<reference evidence="3" key="1">
    <citation type="submission" date="2016-10" db="EMBL/GenBank/DDBJ databases">
        <authorList>
            <person name="Varghese N."/>
            <person name="Submissions S."/>
        </authorList>
    </citation>
    <scope>NUCLEOTIDE SEQUENCE [LARGE SCALE GENOMIC DNA]</scope>
    <source>
        <strain evidence="3">DSM 13078</strain>
    </source>
</reference>
<dbReference type="RefSeq" id="WP_089786855.1">
    <property type="nucleotide sequence ID" value="NZ_FOKW01000003.1"/>
</dbReference>
<dbReference type="Pfam" id="PF24020">
    <property type="entry name" value="DUF7333"/>
    <property type="match status" value="1"/>
</dbReference>
<proteinExistence type="predicted"/>
<sequence length="63" mass="6619">MDFDLKTTAGVFVAIVALGTLGLIGAPMMTTETILMMVTPSMAVFGLVMLALGVKHGEYRATN</sequence>
<evidence type="ECO:0000256" key="1">
    <source>
        <dbReference type="SAM" id="Phobius"/>
    </source>
</evidence>
<evidence type="ECO:0000313" key="3">
    <source>
        <dbReference type="Proteomes" id="UP000199161"/>
    </source>
</evidence>
<feature type="transmembrane region" description="Helical" evidence="1">
    <location>
        <begin position="7"/>
        <end position="28"/>
    </location>
</feature>
<gene>
    <name evidence="2" type="ORF">SAMN05444422_103267</name>
</gene>
<keyword evidence="1" id="KW-0472">Membrane</keyword>
<dbReference type="OrthoDB" id="214577at2157"/>
<dbReference type="EMBL" id="FOKW01000003">
    <property type="protein sequence ID" value="SFB96530.1"/>
    <property type="molecule type" value="Genomic_DNA"/>
</dbReference>
<keyword evidence="1" id="KW-1133">Transmembrane helix</keyword>
<keyword evidence="3" id="KW-1185">Reference proteome</keyword>
<feature type="transmembrane region" description="Helical" evidence="1">
    <location>
        <begin position="34"/>
        <end position="54"/>
    </location>
</feature>
<keyword evidence="1" id="KW-0812">Transmembrane</keyword>
<evidence type="ECO:0000313" key="2">
    <source>
        <dbReference type="EMBL" id="SFB96530.1"/>
    </source>
</evidence>
<accession>A0A1I1FHJ8</accession>